<dbReference type="InterPro" id="IPR036423">
    <property type="entry name" value="SOD-like_Cu/Zn_dom_sf"/>
</dbReference>
<organism evidence="7 8">
    <name type="scientific">Pseudomonas parafulva</name>
    <dbReference type="NCBI Taxonomy" id="157782"/>
    <lineage>
        <taxon>Bacteria</taxon>
        <taxon>Pseudomonadati</taxon>
        <taxon>Pseudomonadota</taxon>
        <taxon>Gammaproteobacteria</taxon>
        <taxon>Pseudomonadales</taxon>
        <taxon>Pseudomonadaceae</taxon>
        <taxon>Pseudomonas</taxon>
    </lineage>
</organism>
<proteinExistence type="inferred from homology"/>
<dbReference type="Pfam" id="PF00080">
    <property type="entry name" value="Sod_Cu"/>
    <property type="match status" value="1"/>
</dbReference>
<protein>
    <recommendedName>
        <fullName evidence="2">Superoxide dismutase [Cu-Zn]</fullName>
        <ecNumber evidence="2">1.15.1.1</ecNumber>
    </recommendedName>
</protein>
<dbReference type="SUPFAM" id="SSF49329">
    <property type="entry name" value="Cu,Zn superoxide dismutase-like"/>
    <property type="match status" value="1"/>
</dbReference>
<feature type="domain" description="Superoxide dismutase copper/zinc binding" evidence="5">
    <location>
        <begin position="41"/>
        <end position="174"/>
    </location>
</feature>
<dbReference type="InterPro" id="IPR018152">
    <property type="entry name" value="SOD_Cu/Zn_BS"/>
</dbReference>
<reference evidence="6 9" key="2">
    <citation type="submission" date="2017-02" db="EMBL/GenBank/DDBJ databases">
        <authorList>
            <person name="Guo L."/>
        </authorList>
    </citation>
    <scope>NUCLEOTIDE SEQUENCE [LARGE SCALE GENOMIC DNA]</scope>
    <source>
        <strain evidence="6 9">PRS09-11288</strain>
    </source>
</reference>
<keyword evidence="4" id="KW-0732">Signal</keyword>
<evidence type="ECO:0000256" key="2">
    <source>
        <dbReference type="RuleBase" id="RU000393"/>
    </source>
</evidence>
<evidence type="ECO:0000313" key="9">
    <source>
        <dbReference type="Proteomes" id="UP000191010"/>
    </source>
</evidence>
<dbReference type="Proteomes" id="UP000071644">
    <property type="component" value="Unassembled WGS sequence"/>
</dbReference>
<comment type="similarity">
    <text evidence="1 2">Belongs to the Cu-Zn superoxide dismutase family.</text>
</comment>
<dbReference type="AlphaFoldDB" id="A0AAJ0LL36"/>
<dbReference type="EC" id="1.15.1.1" evidence="2"/>
<evidence type="ECO:0000313" key="6">
    <source>
        <dbReference type="EMBL" id="AQW70719.1"/>
    </source>
</evidence>
<dbReference type="InterPro" id="IPR024134">
    <property type="entry name" value="SOD_Cu/Zn_/chaperone"/>
</dbReference>
<keyword evidence="2" id="KW-0186">Copper</keyword>
<dbReference type="Gene3D" id="2.60.40.200">
    <property type="entry name" value="Superoxide dismutase, copper/zinc binding domain"/>
    <property type="match status" value="1"/>
</dbReference>
<keyword evidence="2" id="KW-0479">Metal-binding</keyword>
<evidence type="ECO:0000313" key="7">
    <source>
        <dbReference type="EMBL" id="KTT18319.1"/>
    </source>
</evidence>
<dbReference type="EMBL" id="LDSN01000021">
    <property type="protein sequence ID" value="KTT18319.1"/>
    <property type="molecule type" value="Genomic_DNA"/>
</dbReference>
<dbReference type="NCBIfam" id="NF007628">
    <property type="entry name" value="PRK10290.1"/>
    <property type="match status" value="1"/>
</dbReference>
<comment type="cofactor">
    <cofactor evidence="2">
        <name>Cu cation</name>
        <dbReference type="ChEBI" id="CHEBI:23378"/>
    </cofactor>
    <text evidence="2">Binds 1 copper ion per subunit.</text>
</comment>
<dbReference type="EMBL" id="CP019952">
    <property type="protein sequence ID" value="AQW70719.1"/>
    <property type="molecule type" value="Genomic_DNA"/>
</dbReference>
<accession>A0AAJ0LL36</accession>
<comment type="function">
    <text evidence="2">Destroys radicals which are normally produced within the cells and which are toxic to biological systems.</text>
</comment>
<dbReference type="GO" id="GO:0004784">
    <property type="term" value="F:superoxide dismutase activity"/>
    <property type="evidence" value="ECO:0007669"/>
    <property type="project" value="UniProtKB-EC"/>
</dbReference>
<comment type="cofactor">
    <cofactor evidence="2">
        <name>Zn(2+)</name>
        <dbReference type="ChEBI" id="CHEBI:29105"/>
    </cofactor>
    <text evidence="2">Binds 1 zinc ion per subunit.</text>
</comment>
<dbReference type="InterPro" id="IPR001424">
    <property type="entry name" value="SOD_Cu_Zn_dom"/>
</dbReference>
<sequence length="175" mass="17875">MENLMKAVVIAALLATTGLAQAAQTVELKLAGPDGPGKSIGTISIEQNKYGTLLTPDLKDLPPGVHGFHLHQNPSCAPAQDAGKAVPAGGAGGHWDPQSTNAHKGPYDDSGHRGDLPALYVGADGKATYPVLAPRLKAEDFKGHALMVHAGGDNHSDHPEKLGGGGARMACGVVE</sequence>
<keyword evidence="2" id="KW-0560">Oxidoreductase</keyword>
<dbReference type="Proteomes" id="UP000191010">
    <property type="component" value="Chromosome"/>
</dbReference>
<evidence type="ECO:0000256" key="4">
    <source>
        <dbReference type="SAM" id="SignalP"/>
    </source>
</evidence>
<dbReference type="GO" id="GO:0005507">
    <property type="term" value="F:copper ion binding"/>
    <property type="evidence" value="ECO:0007669"/>
    <property type="project" value="InterPro"/>
</dbReference>
<feature type="region of interest" description="Disordered" evidence="3">
    <location>
        <begin position="76"/>
        <end position="109"/>
    </location>
</feature>
<evidence type="ECO:0000256" key="3">
    <source>
        <dbReference type="SAM" id="MobiDB-lite"/>
    </source>
</evidence>
<keyword evidence="2" id="KW-0862">Zinc</keyword>
<dbReference type="CDD" id="cd00305">
    <property type="entry name" value="Cu-Zn_Superoxide_Dismutase"/>
    <property type="match status" value="1"/>
</dbReference>
<comment type="catalytic activity">
    <reaction evidence="2">
        <text>2 superoxide + 2 H(+) = H2O2 + O2</text>
        <dbReference type="Rhea" id="RHEA:20696"/>
        <dbReference type="ChEBI" id="CHEBI:15378"/>
        <dbReference type="ChEBI" id="CHEBI:15379"/>
        <dbReference type="ChEBI" id="CHEBI:16240"/>
        <dbReference type="ChEBI" id="CHEBI:18421"/>
        <dbReference type="EC" id="1.15.1.1"/>
    </reaction>
</comment>
<feature type="signal peptide" evidence="4">
    <location>
        <begin position="1"/>
        <end position="22"/>
    </location>
</feature>
<evidence type="ECO:0000256" key="1">
    <source>
        <dbReference type="ARBA" id="ARBA00010457"/>
    </source>
</evidence>
<keyword evidence="9" id="KW-1185">Reference proteome</keyword>
<feature type="chain" id="PRO_5042518158" description="Superoxide dismutase [Cu-Zn]" evidence="4">
    <location>
        <begin position="23"/>
        <end position="175"/>
    </location>
</feature>
<dbReference type="PROSITE" id="PS00087">
    <property type="entry name" value="SOD_CU_ZN_1"/>
    <property type="match status" value="1"/>
</dbReference>
<dbReference type="PANTHER" id="PTHR10003">
    <property type="entry name" value="SUPEROXIDE DISMUTASE CU-ZN -RELATED"/>
    <property type="match status" value="1"/>
</dbReference>
<reference evidence="7 8" key="1">
    <citation type="journal article" date="2016" name="Front. Microbiol.">
        <title>Genomic Resource of Rice Seed Associated Bacteria.</title>
        <authorList>
            <person name="Midha S."/>
            <person name="Bansal K."/>
            <person name="Sharma S."/>
            <person name="Kumar N."/>
            <person name="Patil P.P."/>
            <person name="Chaudhry V."/>
            <person name="Patil P.B."/>
        </authorList>
    </citation>
    <scope>NUCLEOTIDE SEQUENCE [LARGE SCALE GENOMIC DNA]</scope>
    <source>
        <strain evidence="7 8">NS96</strain>
    </source>
</reference>
<evidence type="ECO:0000259" key="5">
    <source>
        <dbReference type="Pfam" id="PF00080"/>
    </source>
</evidence>
<evidence type="ECO:0000313" key="8">
    <source>
        <dbReference type="Proteomes" id="UP000071644"/>
    </source>
</evidence>
<dbReference type="PROSITE" id="PS00332">
    <property type="entry name" value="SOD_CU_ZN_2"/>
    <property type="match status" value="1"/>
</dbReference>
<gene>
    <name evidence="6" type="ORF">B2J77_10135</name>
    <name evidence="7" type="ORF">NS96R_08985</name>
</gene>
<name>A0AAJ0LL36_9PSED</name>